<evidence type="ECO:0008006" key="6">
    <source>
        <dbReference type="Google" id="ProtNLM"/>
    </source>
</evidence>
<dbReference type="Proteomes" id="UP001372834">
    <property type="component" value="Unassembled WGS sequence"/>
</dbReference>
<gene>
    <name evidence="4" type="ORF">RUM43_005210</name>
</gene>
<sequence>MTDVCTQSISETDETTPDLDSDIDCRIKELKHDFHDALADRPDISKYIERLHTIIRRQQKKLNKFYKKLNDHKFVKKCTTECKEAQTDGFDQVTPSNEGVWNSVVQNAGKSIADEVKEAAENALKHTSFVYEPTSGMYYDYSTGYYYDAELRMYYDGNNGRYLEYDEESKSYKYHLTTSSEANKCSNYNTTNSGKKKIKNWDKYKGRKPKKSKVDEAEEGEITETSLSDSETGSSCGEGEHVSNVQVSGFGCEPCMRIMVEETNVEKLKVGSLFVITCKGGTLGREGDHAVLIPDISVSKHHAKFVFNTETSFYYMTDLGSRNGTWLDGERLSAALQESEMFKINHGAVIQIGTTRLLCHIHMGRDTCSSCEPGLYKQSLSTTFTNNVGTKNYEYREQLQNLKKKFGVDGVSQDVYNMPGYEDRAELRRTVVGSSHSSEKTQSASLLERIPKCNKGFKMLAKMGWSEGQTLGKNESGLSEPMPLQTNSGKHGLGMPPSDHKSVSKTFKKKQDILRKTQNRYKDILGSVINTDGE</sequence>
<dbReference type="SMART" id="SM00240">
    <property type="entry name" value="FHA"/>
    <property type="match status" value="1"/>
</dbReference>
<dbReference type="Gene3D" id="2.60.200.20">
    <property type="match status" value="1"/>
</dbReference>
<dbReference type="SMART" id="SM00443">
    <property type="entry name" value="G_patch"/>
    <property type="match status" value="1"/>
</dbReference>
<dbReference type="GO" id="GO:0003676">
    <property type="term" value="F:nucleic acid binding"/>
    <property type="evidence" value="ECO:0007669"/>
    <property type="project" value="InterPro"/>
</dbReference>
<proteinExistence type="predicted"/>
<dbReference type="PANTHER" id="PTHR23106:SF24">
    <property type="entry name" value="ANGIOGENIC FACTOR WITH G PATCH AND FHA DOMAINS 1"/>
    <property type="match status" value="1"/>
</dbReference>
<dbReference type="PANTHER" id="PTHR23106">
    <property type="entry name" value="ANGIOGENIC FACTOR WITH G PATCH AND FHA DOMAINS 1"/>
    <property type="match status" value="1"/>
</dbReference>
<dbReference type="InterPro" id="IPR041591">
    <property type="entry name" value="OCRE"/>
</dbReference>
<protein>
    <recommendedName>
        <fullName evidence="6">Angiogenic factor with G patch and FHA domains 1</fullName>
    </recommendedName>
</protein>
<dbReference type="AlphaFoldDB" id="A0AAN8SFK5"/>
<dbReference type="InterPro" id="IPR053027">
    <property type="entry name" value="AGGF1"/>
</dbReference>
<dbReference type="InterPro" id="IPR000253">
    <property type="entry name" value="FHA_dom"/>
</dbReference>
<dbReference type="SUPFAM" id="SSF49879">
    <property type="entry name" value="SMAD/FHA domain"/>
    <property type="match status" value="1"/>
</dbReference>
<dbReference type="Pfam" id="PF17780">
    <property type="entry name" value="OCRE"/>
    <property type="match status" value="1"/>
</dbReference>
<evidence type="ECO:0000259" key="3">
    <source>
        <dbReference type="PROSITE" id="PS50174"/>
    </source>
</evidence>
<feature type="domain" description="FHA" evidence="2">
    <location>
        <begin position="281"/>
        <end position="332"/>
    </location>
</feature>
<dbReference type="PROSITE" id="PS50006">
    <property type="entry name" value="FHA_DOMAIN"/>
    <property type="match status" value="1"/>
</dbReference>
<evidence type="ECO:0000313" key="4">
    <source>
        <dbReference type="EMBL" id="KAK6643700.1"/>
    </source>
</evidence>
<dbReference type="EMBL" id="JAWJWE010000002">
    <property type="protein sequence ID" value="KAK6643700.1"/>
    <property type="molecule type" value="Genomic_DNA"/>
</dbReference>
<feature type="compositionally biased region" description="Polar residues" evidence="1">
    <location>
        <begin position="223"/>
        <end position="235"/>
    </location>
</feature>
<evidence type="ECO:0000259" key="2">
    <source>
        <dbReference type="PROSITE" id="PS50006"/>
    </source>
</evidence>
<feature type="region of interest" description="Disordered" evidence="1">
    <location>
        <begin position="209"/>
        <end position="240"/>
    </location>
</feature>
<evidence type="ECO:0000313" key="5">
    <source>
        <dbReference type="Proteomes" id="UP001372834"/>
    </source>
</evidence>
<dbReference type="InterPro" id="IPR008984">
    <property type="entry name" value="SMAD_FHA_dom_sf"/>
</dbReference>
<reference evidence="4 5" key="1">
    <citation type="submission" date="2023-10" db="EMBL/GenBank/DDBJ databases">
        <title>Genomes of two closely related lineages of the louse Polyplax serrata with different host specificities.</title>
        <authorList>
            <person name="Martinu J."/>
            <person name="Tarabai H."/>
            <person name="Stefka J."/>
            <person name="Hypsa V."/>
        </authorList>
    </citation>
    <scope>NUCLEOTIDE SEQUENCE [LARGE SCALE GENOMIC DNA]</scope>
    <source>
        <strain evidence="4">HR10_N</strain>
    </source>
</reference>
<dbReference type="PROSITE" id="PS50174">
    <property type="entry name" value="G_PATCH"/>
    <property type="match status" value="1"/>
</dbReference>
<dbReference type="Pfam" id="PF01585">
    <property type="entry name" value="G-patch"/>
    <property type="match status" value="1"/>
</dbReference>
<feature type="region of interest" description="Disordered" evidence="1">
    <location>
        <begin position="470"/>
        <end position="511"/>
    </location>
</feature>
<organism evidence="4 5">
    <name type="scientific">Polyplax serrata</name>
    <name type="common">Common mouse louse</name>
    <dbReference type="NCBI Taxonomy" id="468196"/>
    <lineage>
        <taxon>Eukaryota</taxon>
        <taxon>Metazoa</taxon>
        <taxon>Ecdysozoa</taxon>
        <taxon>Arthropoda</taxon>
        <taxon>Hexapoda</taxon>
        <taxon>Insecta</taxon>
        <taxon>Pterygota</taxon>
        <taxon>Neoptera</taxon>
        <taxon>Paraneoptera</taxon>
        <taxon>Psocodea</taxon>
        <taxon>Troctomorpha</taxon>
        <taxon>Phthiraptera</taxon>
        <taxon>Anoplura</taxon>
        <taxon>Polyplacidae</taxon>
        <taxon>Polyplax</taxon>
    </lineage>
</organism>
<dbReference type="InterPro" id="IPR000467">
    <property type="entry name" value="G_patch_dom"/>
</dbReference>
<accession>A0AAN8SFK5</accession>
<dbReference type="Pfam" id="PF00498">
    <property type="entry name" value="FHA"/>
    <property type="match status" value="1"/>
</dbReference>
<evidence type="ECO:0000256" key="1">
    <source>
        <dbReference type="SAM" id="MobiDB-lite"/>
    </source>
</evidence>
<feature type="domain" description="G-patch" evidence="3">
    <location>
        <begin position="452"/>
        <end position="498"/>
    </location>
</feature>
<comment type="caution">
    <text evidence="4">The sequence shown here is derived from an EMBL/GenBank/DDBJ whole genome shotgun (WGS) entry which is preliminary data.</text>
</comment>
<name>A0AAN8SFK5_POLSC</name>